<dbReference type="InterPro" id="IPR050382">
    <property type="entry name" value="MFS_Na/Anion_cotransporter"/>
</dbReference>
<accession>N6T2R8</accession>
<feature type="compositionally biased region" description="Polar residues" evidence="5">
    <location>
        <begin position="262"/>
        <end position="275"/>
    </location>
</feature>
<dbReference type="AlphaFoldDB" id="N6T2R8"/>
<dbReference type="OrthoDB" id="2985014at2759"/>
<evidence type="ECO:0000256" key="3">
    <source>
        <dbReference type="ARBA" id="ARBA00022989"/>
    </source>
</evidence>
<dbReference type="GO" id="GO:0006820">
    <property type="term" value="P:monoatomic anion transport"/>
    <property type="evidence" value="ECO:0007669"/>
    <property type="project" value="TreeGrafter"/>
</dbReference>
<feature type="transmembrane region" description="Helical" evidence="6">
    <location>
        <begin position="139"/>
        <end position="158"/>
    </location>
</feature>
<feature type="region of interest" description="Disordered" evidence="5">
    <location>
        <begin position="255"/>
        <end position="295"/>
    </location>
</feature>
<name>N6T2R8_DENPD</name>
<dbReference type="EMBL" id="KB741067">
    <property type="protein sequence ID" value="ENN74419.1"/>
    <property type="molecule type" value="Genomic_DNA"/>
</dbReference>
<feature type="transmembrane region" description="Helical" evidence="6">
    <location>
        <begin position="27"/>
        <end position="47"/>
    </location>
</feature>
<dbReference type="PANTHER" id="PTHR11662:SF399">
    <property type="entry name" value="FI19708P1-RELATED"/>
    <property type="match status" value="1"/>
</dbReference>
<dbReference type="GO" id="GO:0016020">
    <property type="term" value="C:membrane"/>
    <property type="evidence" value="ECO:0007669"/>
    <property type="project" value="UniProtKB-SubCell"/>
</dbReference>
<dbReference type="Gene3D" id="1.20.1250.20">
    <property type="entry name" value="MFS general substrate transporter like domains"/>
    <property type="match status" value="1"/>
</dbReference>
<feature type="compositionally biased region" description="Low complexity" evidence="5">
    <location>
        <begin position="278"/>
        <end position="295"/>
    </location>
</feature>
<keyword evidence="3 6" id="KW-1133">Transmembrane helix</keyword>
<evidence type="ECO:0000256" key="5">
    <source>
        <dbReference type="SAM" id="MobiDB-lite"/>
    </source>
</evidence>
<evidence type="ECO:0000256" key="2">
    <source>
        <dbReference type="ARBA" id="ARBA00022692"/>
    </source>
</evidence>
<dbReference type="GO" id="GO:0022857">
    <property type="term" value="F:transmembrane transporter activity"/>
    <property type="evidence" value="ECO:0007669"/>
    <property type="project" value="TreeGrafter"/>
</dbReference>
<dbReference type="HOGENOM" id="CLU_944190_0_0_1"/>
<reference evidence="7" key="1">
    <citation type="journal article" date="2013" name="Genome Biol.">
        <title>Draft genome of the mountain pine beetle, Dendroctonus ponderosae Hopkins, a major forest pest.</title>
        <authorList>
            <person name="Keeling C.I."/>
            <person name="Yuen M.M."/>
            <person name="Liao N.Y."/>
            <person name="Docking T.R."/>
            <person name="Chan S.K."/>
            <person name="Taylor G.A."/>
            <person name="Palmquist D.L."/>
            <person name="Jackman S.D."/>
            <person name="Nguyen A."/>
            <person name="Li M."/>
            <person name="Henderson H."/>
            <person name="Janes J.K."/>
            <person name="Zhao Y."/>
            <person name="Pandoh P."/>
            <person name="Moore R."/>
            <person name="Sperling F.A."/>
            <person name="Huber D.P."/>
            <person name="Birol I."/>
            <person name="Jones S.J."/>
            <person name="Bohlmann J."/>
        </authorList>
    </citation>
    <scope>NUCLEOTIDE SEQUENCE</scope>
</reference>
<proteinExistence type="predicted"/>
<comment type="subcellular location">
    <subcellularLocation>
        <location evidence="1">Membrane</location>
        <topology evidence="1">Multi-pass membrane protein</topology>
    </subcellularLocation>
</comment>
<evidence type="ECO:0000256" key="4">
    <source>
        <dbReference type="ARBA" id="ARBA00023136"/>
    </source>
</evidence>
<evidence type="ECO:0000313" key="7">
    <source>
        <dbReference type="EMBL" id="ENN74419.1"/>
    </source>
</evidence>
<sequence>MVAESGRVLSVNGNNRTSYFFELNFELLFYILGAVCLVWCELWAIFASESPSVWSQKTQKTQGVSWTLTVFDTQIPLYLSKALGFDVASHGAASASPAVMKVLINIPWAFWGDFWVSRGCISLWTWRRINQSLSTSPQLLFLDRGSYIPMLVLIWLGFLTKQQTTLAVILLNIQAISAVKLFGSLINHVDLSPRYGGVLMGLENTLGQVIAMFAPIFNQLMVADLTDVARWRSIFLSLAAVDESTAFSVIENKKKSSKLKETPTNGSETKLTEANANKPKQSQSSKTQLLSASFC</sequence>
<organism evidence="7">
    <name type="scientific">Dendroctonus ponderosae</name>
    <name type="common">Mountain pine beetle</name>
    <dbReference type="NCBI Taxonomy" id="77166"/>
    <lineage>
        <taxon>Eukaryota</taxon>
        <taxon>Metazoa</taxon>
        <taxon>Ecdysozoa</taxon>
        <taxon>Arthropoda</taxon>
        <taxon>Hexapoda</taxon>
        <taxon>Insecta</taxon>
        <taxon>Pterygota</taxon>
        <taxon>Neoptera</taxon>
        <taxon>Endopterygota</taxon>
        <taxon>Coleoptera</taxon>
        <taxon>Polyphaga</taxon>
        <taxon>Cucujiformia</taxon>
        <taxon>Curculionidae</taxon>
        <taxon>Scolytinae</taxon>
        <taxon>Dendroctonus</taxon>
    </lineage>
</organism>
<gene>
    <name evidence="7" type="ORF">YQE_09003</name>
</gene>
<evidence type="ECO:0000256" key="6">
    <source>
        <dbReference type="SAM" id="Phobius"/>
    </source>
</evidence>
<feature type="non-terminal residue" evidence="7">
    <location>
        <position position="1"/>
    </location>
</feature>
<evidence type="ECO:0000256" key="1">
    <source>
        <dbReference type="ARBA" id="ARBA00004141"/>
    </source>
</evidence>
<protein>
    <submittedName>
        <fullName evidence="7">Uncharacterized protein</fullName>
    </submittedName>
</protein>
<dbReference type="PANTHER" id="PTHR11662">
    <property type="entry name" value="SOLUTE CARRIER FAMILY 17"/>
    <property type="match status" value="1"/>
</dbReference>
<keyword evidence="2 6" id="KW-0812">Transmembrane</keyword>
<feature type="transmembrane region" description="Helical" evidence="6">
    <location>
        <begin position="195"/>
        <end position="217"/>
    </location>
</feature>
<dbReference type="SUPFAM" id="SSF103473">
    <property type="entry name" value="MFS general substrate transporter"/>
    <property type="match status" value="1"/>
</dbReference>
<dbReference type="InterPro" id="IPR036259">
    <property type="entry name" value="MFS_trans_sf"/>
</dbReference>
<keyword evidence="4 6" id="KW-0472">Membrane</keyword>
<feature type="transmembrane region" description="Helical" evidence="6">
    <location>
        <begin position="164"/>
        <end position="183"/>
    </location>
</feature>